<reference evidence="2 3" key="1">
    <citation type="submission" date="2016-10" db="EMBL/GenBank/DDBJ databases">
        <authorList>
            <person name="de Groot N.N."/>
        </authorList>
    </citation>
    <scope>NUCLEOTIDE SEQUENCE [LARGE SCALE GENOMIC DNA]</scope>
    <source>
        <strain evidence="2 3">DSM 10317</strain>
    </source>
</reference>
<feature type="transmembrane region" description="Helical" evidence="1">
    <location>
        <begin position="137"/>
        <end position="157"/>
    </location>
</feature>
<feature type="transmembrane region" description="Helical" evidence="1">
    <location>
        <begin position="108"/>
        <end position="131"/>
    </location>
</feature>
<proteinExistence type="predicted"/>
<feature type="transmembrane region" description="Helical" evidence="1">
    <location>
        <begin position="178"/>
        <end position="204"/>
    </location>
</feature>
<keyword evidence="1" id="KW-0812">Transmembrane</keyword>
<organism evidence="2 3">
    <name type="scientific">Pseudobutyrivibrio xylanivorans</name>
    <dbReference type="NCBI Taxonomy" id="185007"/>
    <lineage>
        <taxon>Bacteria</taxon>
        <taxon>Bacillati</taxon>
        <taxon>Bacillota</taxon>
        <taxon>Clostridia</taxon>
        <taxon>Lachnospirales</taxon>
        <taxon>Lachnospiraceae</taxon>
        <taxon>Pseudobutyrivibrio</taxon>
    </lineage>
</organism>
<evidence type="ECO:0000313" key="2">
    <source>
        <dbReference type="EMBL" id="SCZ77870.1"/>
    </source>
</evidence>
<dbReference type="RefSeq" id="WP_090161785.1">
    <property type="nucleotide sequence ID" value="NZ_FMWK01000004.1"/>
</dbReference>
<protein>
    <submittedName>
        <fullName evidence="2">Uncharacterized protein</fullName>
    </submittedName>
</protein>
<keyword evidence="1" id="KW-1133">Transmembrane helix</keyword>
<evidence type="ECO:0000256" key="1">
    <source>
        <dbReference type="SAM" id="Phobius"/>
    </source>
</evidence>
<dbReference type="EMBL" id="FMWK01000004">
    <property type="protein sequence ID" value="SCZ77870.1"/>
    <property type="molecule type" value="Genomic_DNA"/>
</dbReference>
<gene>
    <name evidence="2" type="ORF">SAMN02910350_00972</name>
</gene>
<dbReference type="Proteomes" id="UP000199428">
    <property type="component" value="Unassembled WGS sequence"/>
</dbReference>
<keyword evidence="1" id="KW-0472">Membrane</keyword>
<evidence type="ECO:0000313" key="3">
    <source>
        <dbReference type="Proteomes" id="UP000199428"/>
    </source>
</evidence>
<feature type="transmembrane region" description="Helical" evidence="1">
    <location>
        <begin position="12"/>
        <end position="28"/>
    </location>
</feature>
<feature type="transmembrane region" description="Helical" evidence="1">
    <location>
        <begin position="48"/>
        <end position="69"/>
    </location>
</feature>
<name>A0A1G5RVW5_PSEXY</name>
<dbReference type="AlphaFoldDB" id="A0A1G5RVW5"/>
<accession>A0A1G5RVW5</accession>
<sequence>MTRMMKRALINFFFRLFVFIFIFGLYLTRKEMLFEFMTHEFTFGISEYGISPLHALWFVFMVMMIQHIFPNKELSMAYKKGKIEEFEEVPGYSRLELLEFVQNMNVKAWIVMLTWLIFNAVFAALYLFKIIDVADMLMLTVFFYLSDYLCILFFCPFQTVIMHNRCCINCRIYDWGHFMMFTPMLFIKNFFSWSLFFTSLIVLIRWEVNYAKHPERFWYGSNQRLQCSQCKEKLCVIKNKLKK</sequence>